<accession>A0ABQ5QFS2</accession>
<comment type="caution">
    <text evidence="1">The sequence shown here is derived from an EMBL/GenBank/DDBJ whole genome shotgun (WGS) entry which is preliminary data.</text>
</comment>
<evidence type="ECO:0008006" key="3">
    <source>
        <dbReference type="Google" id="ProtNLM"/>
    </source>
</evidence>
<proteinExistence type="predicted"/>
<sequence length="384" mass="41977">MRLPLLLTVSILSLQADESAVLRSSLAKFQADPQAALADVEPGSPVERTAMKMILTGGSSTWRTRYLAAEWLLQAHLLRSRMEPVPAVTRERQDLEQAWRLVSTALAQSRRTIVPRGGASFYRGADPVKRSEAAQALSNRVGQEHVPEEFTRTMNTLALEIAVRLEDPSRMAEALEPVLPLTDLRPRDKTFALVAATHCGRWDEARAWCRDLVGTPSFKVLHDRAQEHAASFDYTFLSLDVPASAAWPPAATTPPAVAAELPVAEVRIRLLDVQGDAASAAKIREAYPVGWSAGGPTTPILRRGALARWQVPGAHPPTLTGACGPDRMRLLGYQDLPEGGRRLDTLDLRPDATRSGTWVGTLQSDRPSEAGPVSLRFDVELDLR</sequence>
<organism evidence="1 2">
    <name type="scientific">Geothrix limicola</name>
    <dbReference type="NCBI Taxonomy" id="2927978"/>
    <lineage>
        <taxon>Bacteria</taxon>
        <taxon>Pseudomonadati</taxon>
        <taxon>Acidobacteriota</taxon>
        <taxon>Holophagae</taxon>
        <taxon>Holophagales</taxon>
        <taxon>Holophagaceae</taxon>
        <taxon>Geothrix</taxon>
    </lineage>
</organism>
<dbReference type="EMBL" id="BSDE01000003">
    <property type="protein sequence ID" value="GLH73213.1"/>
    <property type="molecule type" value="Genomic_DNA"/>
</dbReference>
<evidence type="ECO:0000313" key="1">
    <source>
        <dbReference type="EMBL" id="GLH73213.1"/>
    </source>
</evidence>
<name>A0ABQ5QFS2_9BACT</name>
<keyword evidence="2" id="KW-1185">Reference proteome</keyword>
<reference evidence="1 2" key="1">
    <citation type="journal article" date="2023" name="Antonie Van Leeuwenhoek">
        <title>Mesoterricola silvestris gen. nov., sp. nov., Mesoterricola sediminis sp. nov., Geothrix oryzae sp. nov., Geothrix edaphica sp. nov., Geothrix rubra sp. nov., and Geothrix limicola sp. nov., six novel members of Acidobacteriota isolated from soils.</title>
        <authorList>
            <person name="Itoh H."/>
            <person name="Sugisawa Y."/>
            <person name="Mise K."/>
            <person name="Xu Z."/>
            <person name="Kuniyasu M."/>
            <person name="Ushijima N."/>
            <person name="Kawano K."/>
            <person name="Kobayashi E."/>
            <person name="Shiratori Y."/>
            <person name="Masuda Y."/>
            <person name="Senoo K."/>
        </authorList>
    </citation>
    <scope>NUCLEOTIDE SEQUENCE [LARGE SCALE GENOMIC DNA]</scope>
    <source>
        <strain evidence="1 2">Red804</strain>
    </source>
</reference>
<dbReference type="RefSeq" id="WP_285573967.1">
    <property type="nucleotide sequence ID" value="NZ_BSDE01000003.1"/>
</dbReference>
<gene>
    <name evidence="1" type="ORF">GETHLI_17150</name>
</gene>
<evidence type="ECO:0000313" key="2">
    <source>
        <dbReference type="Proteomes" id="UP001165069"/>
    </source>
</evidence>
<protein>
    <recommendedName>
        <fullName evidence="3">Tetratricopeptide repeat protein</fullName>
    </recommendedName>
</protein>
<dbReference type="Proteomes" id="UP001165069">
    <property type="component" value="Unassembled WGS sequence"/>
</dbReference>